<evidence type="ECO:0000313" key="8">
    <source>
        <dbReference type="Proteomes" id="UP000027100"/>
    </source>
</evidence>
<accession>A0A062VLQ8</accession>
<comment type="subunit">
    <text evidence="6">Tightly associated with the cellulose synthase catalytic subunit.</text>
</comment>
<dbReference type="eggNOG" id="COG3266">
    <property type="taxonomic scope" value="Bacteria"/>
</dbReference>
<evidence type="ECO:0000256" key="6">
    <source>
        <dbReference type="RuleBase" id="RU365021"/>
    </source>
</evidence>
<dbReference type="UniPathway" id="UPA00694"/>
<proteinExistence type="inferred from homology"/>
<dbReference type="GO" id="GO:0005886">
    <property type="term" value="C:plasma membrane"/>
    <property type="evidence" value="ECO:0007669"/>
    <property type="project" value="UniProtKB-SubCell"/>
</dbReference>
<comment type="caution">
    <text evidence="7">The sequence shown here is derived from an EMBL/GenBank/DDBJ whole genome shotgun (WGS) entry which is preliminary data.</text>
</comment>
<comment type="function">
    <text evidence="6">Binds the cellulose synthase activator, bis-(3'-5') cyclic diguanylic acid (c-di-GMP).</text>
</comment>
<dbReference type="PANTHER" id="PTHR39083">
    <property type="entry name" value="CYCLIC DI-GMP-BINDING PROTEIN"/>
    <property type="match status" value="1"/>
</dbReference>
<dbReference type="Pfam" id="PF03170">
    <property type="entry name" value="BcsB"/>
    <property type="match status" value="1"/>
</dbReference>
<comment type="subcellular location">
    <subcellularLocation>
        <location evidence="6">Cell inner membrane</location>
    </subcellularLocation>
    <subcellularLocation>
        <location evidence="1">Cell membrane</location>
        <topology evidence="1">Single-pass membrane protein</topology>
    </subcellularLocation>
</comment>
<keyword evidence="8" id="KW-1185">Reference proteome</keyword>
<keyword evidence="6" id="KW-0135">Cellulose biosynthesis</keyword>
<keyword evidence="5 6" id="KW-0472">Membrane</keyword>
<evidence type="ECO:0000256" key="1">
    <source>
        <dbReference type="ARBA" id="ARBA00004162"/>
    </source>
</evidence>
<evidence type="ECO:0000256" key="3">
    <source>
        <dbReference type="ARBA" id="ARBA00022692"/>
    </source>
</evidence>
<evidence type="ECO:0000313" key="7">
    <source>
        <dbReference type="EMBL" id="KCZ99595.1"/>
    </source>
</evidence>
<dbReference type="Proteomes" id="UP000027100">
    <property type="component" value="Unassembled WGS sequence"/>
</dbReference>
<keyword evidence="6" id="KW-0973">c-di-GMP</keyword>
<comment type="pathway">
    <text evidence="6">Glycan metabolism; bacterial cellulose biosynthesis.</text>
</comment>
<protein>
    <recommendedName>
        <fullName evidence="6">Cyclic di-GMP-binding protein</fullName>
    </recommendedName>
    <alternativeName>
        <fullName evidence="6">Cellulose synthase regulatory subunit</fullName>
    </alternativeName>
</protein>
<dbReference type="Gene3D" id="2.60.120.260">
    <property type="entry name" value="Galactose-binding domain-like"/>
    <property type="match status" value="2"/>
</dbReference>
<feature type="signal peptide" evidence="6">
    <location>
        <begin position="1"/>
        <end position="25"/>
    </location>
</feature>
<dbReference type="RefSeq" id="WP_035595043.1">
    <property type="nucleotide sequence ID" value="NZ_ARYM01000004.1"/>
</dbReference>
<reference evidence="7 8" key="1">
    <citation type="journal article" date="2014" name="Antonie Van Leeuwenhoek">
        <title>Hyphomonas beringensis sp. nov. and Hyphomonas chukchiensis sp. nov., isolated from surface seawater of the Bering Sea and Chukchi Sea.</title>
        <authorList>
            <person name="Li C."/>
            <person name="Lai Q."/>
            <person name="Li G."/>
            <person name="Dong C."/>
            <person name="Wang J."/>
            <person name="Liao Y."/>
            <person name="Shao Z."/>
        </authorList>
    </citation>
    <scope>NUCLEOTIDE SEQUENCE [LARGE SCALE GENOMIC DNA]</scope>
    <source>
        <strain evidence="7 8">PS728</strain>
    </source>
</reference>
<dbReference type="STRING" id="1280954.HPO_04380"/>
<keyword evidence="4 6" id="KW-1133">Transmembrane helix</keyword>
<dbReference type="AlphaFoldDB" id="A0A062VLQ8"/>
<feature type="transmembrane region" description="Helical" evidence="6">
    <location>
        <begin position="693"/>
        <end position="714"/>
    </location>
</feature>
<comment type="similarity">
    <text evidence="6">Belongs to the AcsB/BcsB family.</text>
</comment>
<sequence>MKSLLRPAVLAAALSVCLMPAPAIAQETASREATLDIYARYRDNPQITTERLENGLWRTRIPLASLRSAQGAIHLDGASARELISFAIAPQADVKDARVLLRHVSGRAQEGLKPQLRLGMNGQFIGQLDGVTERAAAINEIVLDPAMVQHGYNTLSIDAVQRYTLDCQDADAAELWTEVDTSRSYIEITYARRALNATLADLGALLSAGIGGVEELGILAGAPDAQTLRWGALASQAVGNRLGYRLPKITMLSSLDAGPDGEGRDIIAIGTPAQLAGLAPAGLANLKENDSWLSIGPSPNDPSHFLIIAAGHTPEAIEGALRTLASEGFPLSASPSAIIGASEVPATIIGSKRQPLRTDAKYVFRDLGLEGASVLGQERGRAQLSFALPADIRFRDNDEAVLALDFAYGAGLDGRSVVNILVNGAFERAVRLTNPAGEVVPAYEVAVPARSLRPGWNTIDFQIELSSPTEGACVARNARNLAFTLKGTSTVTLPPAGYFAELPNLALLQETGYPFTGLEAAPMEIRAADASAETVASVWTLAARLGQINGTVFTDTNFGIGLDLPDANTLLVGARPALGGFLPLQKLMLPQASGFSRELSLVDLGDNGLLVEGESPSHKGRLVMLVTAETDAQLLSSVRALVQPSHWSQIQGGAAVWRENAATIVSADADATFTIGNKAAREAARASSAGSSWRWIASIAAILFAMAAGLALIARYMRKRINGK</sequence>
<dbReference type="EMBL" id="ARYM01000004">
    <property type="protein sequence ID" value="KCZ99595.1"/>
    <property type="molecule type" value="Genomic_DNA"/>
</dbReference>
<keyword evidence="6" id="KW-0997">Cell inner membrane</keyword>
<feature type="chain" id="PRO_5015213118" description="Cyclic di-GMP-binding protein" evidence="6">
    <location>
        <begin position="26"/>
        <end position="724"/>
    </location>
</feature>
<keyword evidence="6" id="KW-0732">Signal</keyword>
<evidence type="ECO:0000256" key="4">
    <source>
        <dbReference type="ARBA" id="ARBA00022989"/>
    </source>
</evidence>
<name>A0A062VLQ8_9PROT</name>
<dbReference type="PATRIC" id="fig|1280954.3.peg.889"/>
<evidence type="ECO:0000256" key="2">
    <source>
        <dbReference type="ARBA" id="ARBA00022475"/>
    </source>
</evidence>
<keyword evidence="3 6" id="KW-0812">Transmembrane</keyword>
<dbReference type="InterPro" id="IPR018513">
    <property type="entry name" value="Cell_synthase_bac"/>
</dbReference>
<evidence type="ECO:0000256" key="5">
    <source>
        <dbReference type="ARBA" id="ARBA00023136"/>
    </source>
</evidence>
<keyword evidence="2 6" id="KW-1003">Cell membrane</keyword>
<organism evidence="7 8">
    <name type="scientific">Hyphomonas polymorpha PS728</name>
    <dbReference type="NCBI Taxonomy" id="1280954"/>
    <lineage>
        <taxon>Bacteria</taxon>
        <taxon>Pseudomonadati</taxon>
        <taxon>Pseudomonadota</taxon>
        <taxon>Alphaproteobacteria</taxon>
        <taxon>Hyphomonadales</taxon>
        <taxon>Hyphomonadaceae</taxon>
        <taxon>Hyphomonas</taxon>
    </lineage>
</organism>
<dbReference type="GO" id="GO:0006011">
    <property type="term" value="P:UDP-alpha-D-glucose metabolic process"/>
    <property type="evidence" value="ECO:0007669"/>
    <property type="project" value="InterPro"/>
</dbReference>
<dbReference type="GO" id="GO:0030244">
    <property type="term" value="P:cellulose biosynthetic process"/>
    <property type="evidence" value="ECO:0007669"/>
    <property type="project" value="UniProtKB-KW"/>
</dbReference>
<gene>
    <name evidence="7" type="ORF">HPO_04380</name>
</gene>
<dbReference type="PANTHER" id="PTHR39083:SF1">
    <property type="entry name" value="CYCLIC DI-GMP-BINDING PROTEIN"/>
    <property type="match status" value="1"/>
</dbReference>
<dbReference type="OrthoDB" id="7615145at2"/>